<dbReference type="Proteomes" id="UP000008192">
    <property type="component" value="Chromosome"/>
</dbReference>
<feature type="region of interest" description="Disordered" evidence="1">
    <location>
        <begin position="1"/>
        <end position="38"/>
    </location>
</feature>
<dbReference type="KEGG" id="tpg:TPEGAU_0574a"/>
<accession>A0AAU8PGY1</accession>
<evidence type="ECO:0000313" key="3">
    <source>
        <dbReference type="Proteomes" id="UP000008192"/>
    </source>
</evidence>
<feature type="compositionally biased region" description="Basic and acidic residues" evidence="1">
    <location>
        <begin position="10"/>
        <end position="23"/>
    </location>
</feature>
<gene>
    <name evidence="2" type="ordered locus">TPEGAU_0574a</name>
</gene>
<dbReference type="EMBL" id="CP002376">
    <property type="protein sequence ID" value="AEZ59838.1"/>
    <property type="molecule type" value="Genomic_DNA"/>
</dbReference>
<evidence type="ECO:0000256" key="1">
    <source>
        <dbReference type="SAM" id="MobiDB-lite"/>
    </source>
</evidence>
<protein>
    <submittedName>
        <fullName evidence="2">Uncharacterized protein</fullName>
    </submittedName>
</protein>
<dbReference type="AlphaFoldDB" id="A0AAU8PGY1"/>
<proteinExistence type="predicted"/>
<evidence type="ECO:0000313" key="2">
    <source>
        <dbReference type="EMBL" id="AEZ59838.1"/>
    </source>
</evidence>
<organism evidence="2 3">
    <name type="scientific">Treponema pallidum subsp. pertenue (strain Gauthier)</name>
    <dbReference type="NCBI Taxonomy" id="491080"/>
    <lineage>
        <taxon>Bacteria</taxon>
        <taxon>Pseudomonadati</taxon>
        <taxon>Spirochaetota</taxon>
        <taxon>Spirochaetia</taxon>
        <taxon>Spirochaetales</taxon>
        <taxon>Treponemataceae</taxon>
        <taxon>Treponema</taxon>
    </lineage>
</organism>
<sequence length="90" mass="9808">MRKRAISCDGGRRRDPPGRERVGSRVSKQKTGPMAHPAEAIMPVIGGMVRMALSIADPPKKRKDAPVCALHKTLTIPVGRAYTQALYTEV</sequence>
<reference evidence="3" key="1">
    <citation type="journal article" date="2012" name="PLoS Negl. Trop. Dis.">
        <title>Whole genome sequences of three Treponema pallidum ssp. pertenue strains: yaws and syphilis treponemes differ in less than 0.2% of the genome sequence.</title>
        <authorList>
            <person name="Cejkova D."/>
            <person name="Zobanikova M."/>
            <person name="Chen L."/>
            <person name="Pospisilova P."/>
            <person name="Strouhal M."/>
            <person name="Qin X."/>
            <person name="Mikalova L."/>
            <person name="Norris S.J."/>
            <person name="Muzny D.M."/>
            <person name="Gibbs R.A."/>
            <person name="Fulton L.L."/>
            <person name="Sodergren E."/>
            <person name="Weinstock G.M."/>
            <person name="Smajs D."/>
        </authorList>
    </citation>
    <scope>NUCLEOTIDE SEQUENCE [LARGE SCALE GENOMIC DNA]</scope>
    <source>
        <strain evidence="3">Gauthier</strain>
    </source>
</reference>
<name>A0AAU8PGY1_TREPG</name>